<evidence type="ECO:0000313" key="2">
    <source>
        <dbReference type="EMBL" id="ETI22073.1"/>
    </source>
</evidence>
<feature type="chain" id="PRO_5004773369" description="Hydrophobin" evidence="1">
    <location>
        <begin position="18"/>
        <end position="270"/>
    </location>
</feature>
<evidence type="ECO:0000256" key="1">
    <source>
        <dbReference type="SAM" id="SignalP"/>
    </source>
</evidence>
<dbReference type="PANTHER" id="PTHR39599">
    <property type="entry name" value="GPI-ANCHORED PROTEIN (EUROFUNG)-RELATED-RELATED"/>
    <property type="match status" value="1"/>
</dbReference>
<organism evidence="2 3">
    <name type="scientific">Cladophialophora carrionii CBS 160.54</name>
    <dbReference type="NCBI Taxonomy" id="1279043"/>
    <lineage>
        <taxon>Eukaryota</taxon>
        <taxon>Fungi</taxon>
        <taxon>Dikarya</taxon>
        <taxon>Ascomycota</taxon>
        <taxon>Pezizomycotina</taxon>
        <taxon>Eurotiomycetes</taxon>
        <taxon>Chaetothyriomycetidae</taxon>
        <taxon>Chaetothyriales</taxon>
        <taxon>Herpotrichiellaceae</taxon>
        <taxon>Cladophialophora</taxon>
    </lineage>
</organism>
<feature type="signal peptide" evidence="1">
    <location>
        <begin position="1"/>
        <end position="17"/>
    </location>
</feature>
<gene>
    <name evidence="2" type="ORF">G647_06144</name>
</gene>
<dbReference type="PANTHER" id="PTHR39599:SF1">
    <property type="entry name" value="GPI-ANCHORED PROTEIN (EUROFUNG)"/>
    <property type="match status" value="1"/>
</dbReference>
<dbReference type="GeneID" id="19984637"/>
<evidence type="ECO:0000313" key="3">
    <source>
        <dbReference type="Proteomes" id="UP000030678"/>
    </source>
</evidence>
<dbReference type="HOGENOM" id="CLU_068709_2_0_1"/>
<evidence type="ECO:0008006" key="4">
    <source>
        <dbReference type="Google" id="ProtNLM"/>
    </source>
</evidence>
<dbReference type="RefSeq" id="XP_008728690.1">
    <property type="nucleotide sequence ID" value="XM_008730468.1"/>
</dbReference>
<reference evidence="2 3" key="1">
    <citation type="submission" date="2013-03" db="EMBL/GenBank/DDBJ databases">
        <title>The Genome Sequence of Cladophialophora carrionii CBS 160.54.</title>
        <authorList>
            <consortium name="The Broad Institute Genomics Platform"/>
            <person name="Cuomo C."/>
            <person name="de Hoog S."/>
            <person name="Gorbushina A."/>
            <person name="Walker B."/>
            <person name="Young S.K."/>
            <person name="Zeng Q."/>
            <person name="Gargeya S."/>
            <person name="Fitzgerald M."/>
            <person name="Haas B."/>
            <person name="Abouelleil A."/>
            <person name="Allen A.W."/>
            <person name="Alvarado L."/>
            <person name="Arachchi H.M."/>
            <person name="Berlin A.M."/>
            <person name="Chapman S.B."/>
            <person name="Gainer-Dewar J."/>
            <person name="Goldberg J."/>
            <person name="Griggs A."/>
            <person name="Gujja S."/>
            <person name="Hansen M."/>
            <person name="Howarth C."/>
            <person name="Imamovic A."/>
            <person name="Ireland A."/>
            <person name="Larimer J."/>
            <person name="McCowan C."/>
            <person name="Murphy C."/>
            <person name="Pearson M."/>
            <person name="Poon T.W."/>
            <person name="Priest M."/>
            <person name="Roberts A."/>
            <person name="Saif S."/>
            <person name="Shea T."/>
            <person name="Sisk P."/>
            <person name="Sykes S."/>
            <person name="Wortman J."/>
            <person name="Nusbaum C."/>
            <person name="Birren B."/>
        </authorList>
    </citation>
    <scope>NUCLEOTIDE SEQUENCE [LARGE SCALE GENOMIC DNA]</scope>
    <source>
        <strain evidence="2 3">CBS 160.54</strain>
    </source>
</reference>
<dbReference type="EMBL" id="KB822706">
    <property type="protein sequence ID" value="ETI22073.1"/>
    <property type="molecule type" value="Genomic_DNA"/>
</dbReference>
<name>V9D707_9EURO</name>
<dbReference type="VEuPathDB" id="FungiDB:G647_06144"/>
<dbReference type="AlphaFoldDB" id="V9D707"/>
<proteinExistence type="predicted"/>
<accession>V9D707</accession>
<dbReference type="Proteomes" id="UP000030678">
    <property type="component" value="Unassembled WGS sequence"/>
</dbReference>
<sequence length="270" mass="26052">MHVRSLALLSFLRIACGSSHDYSPFSNPLGGLPEDGVLVKRQGCQAGLDSCSGLGANNICCPSGTTCTLDQADQVACCSVGVACTGTIDGTLTGSTASSSTTGAVIGTTTTTTGGAISITGVGGGGSTVPNSYYPFIYAPTSFPDADQCSSAFTSCQVASTACFTSLAGANGVTVGGINGGGITVQGVSGTILSAASSICSSLSSVGCSNLQQVSQCTVFGSGSGVTPTTTAGTNGIIQIGNNGPRQTACPGMMYAAGAGAVIGAMGGVI</sequence>
<protein>
    <recommendedName>
        <fullName evidence="4">Hydrophobin</fullName>
    </recommendedName>
</protein>
<keyword evidence="1" id="KW-0732">Signal</keyword>
<dbReference type="OrthoDB" id="5410926at2759"/>